<dbReference type="Proteomes" id="UP001199916">
    <property type="component" value="Unassembled WGS sequence"/>
</dbReference>
<name>A0ABS8YIE6_9BACL</name>
<dbReference type="Pfam" id="PF05163">
    <property type="entry name" value="DinB"/>
    <property type="match status" value="1"/>
</dbReference>
<dbReference type="InterPro" id="IPR007837">
    <property type="entry name" value="DinB"/>
</dbReference>
<dbReference type="PANTHER" id="PTHR37302:SF3">
    <property type="entry name" value="DAMAGE-INDUCIBLE PROTEIN DINB"/>
    <property type="match status" value="1"/>
</dbReference>
<organism evidence="3 4">
    <name type="scientific">Paenibacillus profundus</name>
    <dbReference type="NCBI Taxonomy" id="1173085"/>
    <lineage>
        <taxon>Bacteria</taxon>
        <taxon>Bacillati</taxon>
        <taxon>Bacillota</taxon>
        <taxon>Bacilli</taxon>
        <taxon>Bacillales</taxon>
        <taxon>Paenibacillaceae</taxon>
        <taxon>Paenibacillus</taxon>
    </lineage>
</organism>
<comment type="caution">
    <text evidence="3">The sequence shown here is derived from an EMBL/GenBank/DDBJ whole genome shotgun (WGS) entry which is preliminary data.</text>
</comment>
<protein>
    <submittedName>
        <fullName evidence="3">DinB family protein</fullName>
    </submittedName>
</protein>
<dbReference type="InterPro" id="IPR034660">
    <property type="entry name" value="DinB/YfiT-like"/>
</dbReference>
<comment type="similarity">
    <text evidence="1">Belongs to the DinB family.</text>
</comment>
<dbReference type="RefSeq" id="WP_233698086.1">
    <property type="nucleotide sequence ID" value="NZ_JAJNBZ010000019.1"/>
</dbReference>
<sequence length="155" mass="18385">MIKLFQYNWMVREEWFEWCMQLPHEEYIRERVGGVRSFHRTLFHIIDVESSWIRALDGKPDEMPSLEQYDTVERLHSLSKHYRSDVESFAAKWTSEMELKSFSVPWEPDETHTYGEVIRHVIAHEIHHIGQISVWAQEIGSKPVSANFIGRGLNT</sequence>
<keyword evidence="2" id="KW-0479">Metal-binding</keyword>
<dbReference type="Gene3D" id="1.20.120.450">
    <property type="entry name" value="dinb family like domain"/>
    <property type="match status" value="1"/>
</dbReference>
<evidence type="ECO:0000313" key="4">
    <source>
        <dbReference type="Proteomes" id="UP001199916"/>
    </source>
</evidence>
<accession>A0ABS8YIE6</accession>
<gene>
    <name evidence="3" type="ORF">LQV63_20650</name>
</gene>
<keyword evidence="4" id="KW-1185">Reference proteome</keyword>
<evidence type="ECO:0000256" key="1">
    <source>
        <dbReference type="ARBA" id="ARBA00008635"/>
    </source>
</evidence>
<reference evidence="3 4" key="1">
    <citation type="submission" date="2021-11" db="EMBL/GenBank/DDBJ databases">
        <title>Draft genome sequence of Paenibacillus profundus YoMME, a new Gram-positive bacteria with exoelectrogenic properties.</title>
        <authorList>
            <person name="Hubenova Y."/>
            <person name="Hubenova E."/>
            <person name="Manasiev Y."/>
            <person name="Peykov S."/>
            <person name="Mitov M."/>
        </authorList>
    </citation>
    <scope>NUCLEOTIDE SEQUENCE [LARGE SCALE GENOMIC DNA]</scope>
    <source>
        <strain evidence="3 4">YoMME</strain>
    </source>
</reference>
<dbReference type="EMBL" id="JAJNBZ010000019">
    <property type="protein sequence ID" value="MCE5171695.1"/>
    <property type="molecule type" value="Genomic_DNA"/>
</dbReference>
<proteinExistence type="inferred from homology"/>
<dbReference type="SUPFAM" id="SSF109854">
    <property type="entry name" value="DinB/YfiT-like putative metalloenzymes"/>
    <property type="match status" value="1"/>
</dbReference>
<evidence type="ECO:0000256" key="2">
    <source>
        <dbReference type="ARBA" id="ARBA00022723"/>
    </source>
</evidence>
<evidence type="ECO:0000313" key="3">
    <source>
        <dbReference type="EMBL" id="MCE5171695.1"/>
    </source>
</evidence>
<dbReference type="PANTHER" id="PTHR37302">
    <property type="entry name" value="SLR1116 PROTEIN"/>
    <property type="match status" value="1"/>
</dbReference>